<protein>
    <submittedName>
        <fullName evidence="1">Uncharacterized protein</fullName>
    </submittedName>
</protein>
<organism evidence="1 2">
    <name type="scientific">Candidatus Ichthyocystis hellenicum</name>
    <dbReference type="NCBI Taxonomy" id="1561003"/>
    <lineage>
        <taxon>Bacteria</taxon>
        <taxon>Pseudomonadati</taxon>
        <taxon>Pseudomonadota</taxon>
        <taxon>Betaproteobacteria</taxon>
        <taxon>Burkholderiales</taxon>
        <taxon>Candidatus Ichthyocystis</taxon>
    </lineage>
</organism>
<dbReference type="AlphaFoldDB" id="A0A0S4M7W4"/>
<proteinExistence type="predicted"/>
<dbReference type="EMBL" id="LN906597">
    <property type="protein sequence ID" value="CUT18374.1"/>
    <property type="molecule type" value="Genomic_DNA"/>
</dbReference>
<evidence type="ECO:0000313" key="1">
    <source>
        <dbReference type="EMBL" id="CUT18374.1"/>
    </source>
</evidence>
<dbReference type="RefSeq" id="WP_157722338.1">
    <property type="nucleotide sequence ID" value="NZ_LN906597.1"/>
</dbReference>
<gene>
    <name evidence="1" type="ORF">Ark11_1581</name>
</gene>
<dbReference type="Proteomes" id="UP000198651">
    <property type="component" value="Chromosome I"/>
</dbReference>
<evidence type="ECO:0000313" key="2">
    <source>
        <dbReference type="Proteomes" id="UP000198651"/>
    </source>
</evidence>
<sequence>MVTGNRRVAIDCAMLEEISAYEMEKITTELALSNSDDTDHLTEEEIRLIA</sequence>
<name>A0A0S4M7W4_9BURK</name>
<keyword evidence="2" id="KW-1185">Reference proteome</keyword>
<dbReference type="STRING" id="1561003.Ark11_1581"/>
<reference evidence="2" key="1">
    <citation type="submission" date="2015-11" db="EMBL/GenBank/DDBJ databases">
        <authorList>
            <person name="Seth-Smith H.M.B."/>
        </authorList>
    </citation>
    <scope>NUCLEOTIDE SEQUENCE [LARGE SCALE GENOMIC DNA]</scope>
    <source>
        <strain evidence="2">2013Ark11</strain>
    </source>
</reference>
<accession>A0A0S4M7W4</accession>